<dbReference type="GO" id="GO:0009626">
    <property type="term" value="P:plant-type hypersensitive response"/>
    <property type="evidence" value="ECO:0007669"/>
    <property type="project" value="UniProtKB-KW"/>
</dbReference>
<dbReference type="GO" id="GO:0003682">
    <property type="term" value="F:chromatin binding"/>
    <property type="evidence" value="ECO:0007669"/>
    <property type="project" value="TreeGrafter"/>
</dbReference>
<evidence type="ECO:0000313" key="9">
    <source>
        <dbReference type="Proteomes" id="UP000626092"/>
    </source>
</evidence>
<evidence type="ECO:0000259" key="7">
    <source>
        <dbReference type="PROSITE" id="PS50846"/>
    </source>
</evidence>
<dbReference type="OrthoDB" id="5988181at2759"/>
<comment type="catalytic activity">
    <reaction evidence="3">
        <text>ssDNA + n NTP = ssDNA/pppN(pN)n-1 hybrid + (n-1) diphosphate.</text>
        <dbReference type="EC" id="2.7.7.102"/>
    </reaction>
</comment>
<evidence type="ECO:0000256" key="5">
    <source>
        <dbReference type="ARBA" id="ARBA00047303"/>
    </source>
</evidence>
<dbReference type="GO" id="GO:0006264">
    <property type="term" value="P:mitochondrial DNA replication"/>
    <property type="evidence" value="ECO:0007669"/>
    <property type="project" value="TreeGrafter"/>
</dbReference>
<dbReference type="InterPro" id="IPR044917">
    <property type="entry name" value="PRIMPOL"/>
</dbReference>
<reference evidence="8" key="1">
    <citation type="submission" date="2019-11" db="EMBL/GenBank/DDBJ databases">
        <authorList>
            <person name="Liu Y."/>
            <person name="Hou J."/>
            <person name="Li T.-Q."/>
            <person name="Guan C.-H."/>
            <person name="Wu X."/>
            <person name="Wu H.-Z."/>
            <person name="Ling F."/>
            <person name="Zhang R."/>
            <person name="Shi X.-G."/>
            <person name="Ren J.-P."/>
            <person name="Chen E.-F."/>
            <person name="Sun J.-M."/>
        </authorList>
    </citation>
    <scope>NUCLEOTIDE SEQUENCE</scope>
    <source>
        <strain evidence="8">Adult_tree_wgs_1</strain>
        <tissue evidence="8">Leaves</tissue>
    </source>
</reference>
<feature type="region of interest" description="Disordered" evidence="6">
    <location>
        <begin position="69"/>
        <end position="96"/>
    </location>
</feature>
<dbReference type="GO" id="GO:0046872">
    <property type="term" value="F:metal ion binding"/>
    <property type="evidence" value="ECO:0007669"/>
    <property type="project" value="InterPro"/>
</dbReference>
<comment type="subcellular location">
    <subcellularLocation>
        <location evidence="1">Membrane</location>
        <topology evidence="1">Peripheral membrane protein</topology>
    </subcellularLocation>
</comment>
<keyword evidence="9" id="KW-1185">Reference proteome</keyword>
<dbReference type="InterPro" id="IPR036163">
    <property type="entry name" value="HMA_dom_sf"/>
</dbReference>
<dbReference type="PANTHER" id="PTHR31399:SF0">
    <property type="entry name" value="DNA-DIRECTED PRIMASE_POLYMERASE PROTEIN"/>
    <property type="match status" value="1"/>
</dbReference>
<name>A0A834LRU1_RHOSS</name>
<evidence type="ECO:0000313" key="8">
    <source>
        <dbReference type="EMBL" id="KAF7147777.1"/>
    </source>
</evidence>
<dbReference type="Gene3D" id="3.30.70.100">
    <property type="match status" value="1"/>
</dbReference>
<comment type="caution">
    <text evidence="8">The sequence shown here is derived from an EMBL/GenBank/DDBJ whole genome shotgun (WGS) entry which is preliminary data.</text>
</comment>
<evidence type="ECO:0000256" key="6">
    <source>
        <dbReference type="SAM" id="MobiDB-lite"/>
    </source>
</evidence>
<feature type="compositionally biased region" description="Basic and acidic residues" evidence="6">
    <location>
        <begin position="71"/>
        <end position="96"/>
    </location>
</feature>
<dbReference type="InterPro" id="IPR006121">
    <property type="entry name" value="HMA_dom"/>
</dbReference>
<dbReference type="PANTHER" id="PTHR31399">
    <property type="entry name" value="DNA-DIRECTED PRIMASE / POLYMERASE PROTEIN"/>
    <property type="match status" value="1"/>
</dbReference>
<dbReference type="SUPFAM" id="SSF55008">
    <property type="entry name" value="HMA, heavy metal-associated domain"/>
    <property type="match status" value="1"/>
</dbReference>
<evidence type="ECO:0000256" key="4">
    <source>
        <dbReference type="ARBA" id="ARBA00044768"/>
    </source>
</evidence>
<dbReference type="GO" id="GO:0003887">
    <property type="term" value="F:DNA-directed DNA polymerase activity"/>
    <property type="evidence" value="ECO:0007669"/>
    <property type="project" value="UniProtKB-EC"/>
</dbReference>
<dbReference type="GO" id="GO:0016020">
    <property type="term" value="C:membrane"/>
    <property type="evidence" value="ECO:0007669"/>
    <property type="project" value="UniProtKB-SubCell"/>
</dbReference>
<dbReference type="GO" id="GO:0031297">
    <property type="term" value="P:replication fork processing"/>
    <property type="evidence" value="ECO:0007669"/>
    <property type="project" value="TreeGrafter"/>
</dbReference>
<feature type="domain" description="HMA" evidence="7">
    <location>
        <begin position="1"/>
        <end position="68"/>
    </location>
</feature>
<evidence type="ECO:0000256" key="1">
    <source>
        <dbReference type="ARBA" id="ARBA00004170"/>
    </source>
</evidence>
<organism evidence="8 9">
    <name type="scientific">Rhododendron simsii</name>
    <name type="common">Sims's rhododendron</name>
    <dbReference type="NCBI Taxonomy" id="118357"/>
    <lineage>
        <taxon>Eukaryota</taxon>
        <taxon>Viridiplantae</taxon>
        <taxon>Streptophyta</taxon>
        <taxon>Embryophyta</taxon>
        <taxon>Tracheophyta</taxon>
        <taxon>Spermatophyta</taxon>
        <taxon>Magnoliopsida</taxon>
        <taxon>eudicotyledons</taxon>
        <taxon>Gunneridae</taxon>
        <taxon>Pentapetalae</taxon>
        <taxon>asterids</taxon>
        <taxon>Ericales</taxon>
        <taxon>Ericaceae</taxon>
        <taxon>Ericoideae</taxon>
        <taxon>Rhodoreae</taxon>
        <taxon>Rhododendron</taxon>
    </lineage>
</organism>
<dbReference type="GO" id="GO:0005759">
    <property type="term" value="C:mitochondrial matrix"/>
    <property type="evidence" value="ECO:0007669"/>
    <property type="project" value="TreeGrafter"/>
</dbReference>
<dbReference type="AlphaFoldDB" id="A0A834LRU1"/>
<dbReference type="Proteomes" id="UP000626092">
    <property type="component" value="Unassembled WGS sequence"/>
</dbReference>
<dbReference type="GO" id="GO:0042276">
    <property type="term" value="P:error-prone translesion synthesis"/>
    <property type="evidence" value="ECO:0007669"/>
    <property type="project" value="InterPro"/>
</dbReference>
<sequence length="704" mass="81067">MKKVVLKLDFHDDKGKQKAMKTVSGLNGVDSISMDMKDKKLTVTGDIDPVAVVAKLRKLCHTEIVTVGPAKEPEKKKEEPKKEEPKKAGGDDKKKDEAISFPNCLNGLNPQHTKVRGRVFNKNERVKKGATPKFQTLSTLSISWDAYKLVLVVVFNLCTYSWTSWCRVGRACFLVPLSLFGAMNLVGIERWCNFVHGLHEIIIILSKRGLISYREEIWATFPRQDEAMKYAKEHPHVRVFSYQDHMNGQRRFLVSTYEEFWRRYKNMNPRFRHHYEVIQEGLPCHLYFDLEFNKRDNAEKDGDEMVDLLITVVFDALSDKYGIQGDHDWIVELDSSTEAKFSRHLIIRLQKTAFKDNSHAGAFIAEICSRINNEKGSDRRFEKLFVSKDSSSADIPSQIFVDTAVYSRNRCFRLPLSSKAGKNSVLLPTGRFKCKNMSEENVFMASLICNMDADCEKLLICKMDSDCVKALQFDTEINSEFQKQSSASHEFMLNSCTSDLSRTYLIGKSPFPTLDVFVESIATIGNVSGKIRSWYWFSEYGMMVYSMSRNRYCERIGREHKSNHVIYIVDLRKAVYYQKCHDPDCRGYRSPSRPIPKDAIPDDTILFNFGSHNVGGSADENLEHQLVQNGQEHMKFYSDESITDSCRKDGWWIEAIRAAEKIENMPRTLDLTETDEMHSGDEDWWMAAEEYGKMKQCSKESCRM</sequence>
<dbReference type="GO" id="GO:0009411">
    <property type="term" value="P:response to UV"/>
    <property type="evidence" value="ECO:0007669"/>
    <property type="project" value="TreeGrafter"/>
</dbReference>
<gene>
    <name evidence="8" type="ORF">RHSIM_Rhsim03G0191700</name>
</gene>
<dbReference type="EC" id="2.7.7.102" evidence="4"/>
<proteinExistence type="predicted"/>
<accession>A0A834LRU1</accession>
<evidence type="ECO:0000256" key="2">
    <source>
        <dbReference type="ARBA" id="ARBA00026139"/>
    </source>
</evidence>
<dbReference type="GO" id="GO:0005634">
    <property type="term" value="C:nucleus"/>
    <property type="evidence" value="ECO:0007669"/>
    <property type="project" value="TreeGrafter"/>
</dbReference>
<protein>
    <recommendedName>
        <fullName evidence="2">DNA-directed primase/polymerase protein</fullName>
        <ecNumber evidence="4">2.7.7.102</ecNumber>
    </recommendedName>
</protein>
<dbReference type="Pfam" id="PF03121">
    <property type="entry name" value="Herpes_UL52"/>
    <property type="match status" value="1"/>
</dbReference>
<comment type="catalytic activity">
    <reaction evidence="5">
        <text>DNA(n) + a 2'-deoxyribonucleoside 5'-triphosphate = DNA(n+1) + diphosphate</text>
        <dbReference type="Rhea" id="RHEA:22508"/>
        <dbReference type="Rhea" id="RHEA-COMP:17339"/>
        <dbReference type="Rhea" id="RHEA-COMP:17340"/>
        <dbReference type="ChEBI" id="CHEBI:33019"/>
        <dbReference type="ChEBI" id="CHEBI:61560"/>
        <dbReference type="ChEBI" id="CHEBI:173112"/>
        <dbReference type="EC" id="2.7.7.7"/>
    </reaction>
    <physiologicalReaction direction="left-to-right" evidence="5">
        <dbReference type="Rhea" id="RHEA:22509"/>
    </physiologicalReaction>
</comment>
<dbReference type="Pfam" id="PF00403">
    <property type="entry name" value="HMA"/>
    <property type="match status" value="1"/>
</dbReference>
<dbReference type="EMBL" id="WJXA01000003">
    <property type="protein sequence ID" value="KAF7147777.1"/>
    <property type="molecule type" value="Genomic_DNA"/>
</dbReference>
<dbReference type="PROSITE" id="PS50846">
    <property type="entry name" value="HMA_2"/>
    <property type="match status" value="1"/>
</dbReference>
<evidence type="ECO:0000256" key="3">
    <source>
        <dbReference type="ARBA" id="ARBA00044677"/>
    </source>
</evidence>